<evidence type="ECO:0000313" key="5">
    <source>
        <dbReference type="Proteomes" id="UP000230551"/>
    </source>
</evidence>
<sequence length="275" mass="28082">MLSVQLGSALSVGLIAQLGAAGTAWLRLSAGAVIFVLLARPPLRDVRRRDVAPLLALGVVSGLMSVVFLAAIDRIPLGTAVAIEFLGPLMVAAVRSQSRQALIWPALAMAGVLLLTEPWHGSVNLAGVGFAAVGAVFWASYILLTQRIGDRFSGIKGLSLTIPVAALAAAVLGVPQAVGHIDLTVIAAAFGLALLLPVIPFALEMVALRRMTPAAFGTLAALEPGFGTLIGLIVLHQKPSVPQLLGMGFVVVAGAAAQRGGQRPLVDPTPAQAGA</sequence>
<evidence type="ECO:0000259" key="3">
    <source>
        <dbReference type="Pfam" id="PF00892"/>
    </source>
</evidence>
<gene>
    <name evidence="4" type="ORF">CQY22_005525</name>
</gene>
<keyword evidence="2" id="KW-0472">Membrane</keyword>
<feature type="transmembrane region" description="Helical" evidence="2">
    <location>
        <begin position="183"/>
        <end position="203"/>
    </location>
</feature>
<comment type="caution">
    <text evidence="4">The sequence shown here is derived from an EMBL/GenBank/DDBJ whole genome shotgun (WGS) entry which is preliminary data.</text>
</comment>
<dbReference type="InterPro" id="IPR037185">
    <property type="entry name" value="EmrE-like"/>
</dbReference>
<dbReference type="EMBL" id="PDCN02000004">
    <property type="protein sequence ID" value="PIB76615.1"/>
    <property type="molecule type" value="Genomic_DNA"/>
</dbReference>
<feature type="transmembrane region" description="Helical" evidence="2">
    <location>
        <begin position="77"/>
        <end position="94"/>
    </location>
</feature>
<dbReference type="InterPro" id="IPR000620">
    <property type="entry name" value="EamA_dom"/>
</dbReference>
<feature type="transmembrane region" description="Helical" evidence="2">
    <location>
        <begin position="12"/>
        <end position="39"/>
    </location>
</feature>
<evidence type="ECO:0000313" key="4">
    <source>
        <dbReference type="EMBL" id="PIB76615.1"/>
    </source>
</evidence>
<dbReference type="Proteomes" id="UP000230551">
    <property type="component" value="Unassembled WGS sequence"/>
</dbReference>
<keyword evidence="5" id="KW-1185">Reference proteome</keyword>
<dbReference type="STRING" id="85968.GCA_900073015_03223"/>
<keyword evidence="2" id="KW-0812">Transmembrane</keyword>
<dbReference type="OrthoDB" id="9815120at2"/>
<feature type="transmembrane region" description="Helical" evidence="2">
    <location>
        <begin position="51"/>
        <end position="71"/>
    </location>
</feature>
<keyword evidence="2" id="KW-1133">Transmembrane helix</keyword>
<proteinExistence type="inferred from homology"/>
<feature type="domain" description="EamA" evidence="3">
    <location>
        <begin position="126"/>
        <end position="253"/>
    </location>
</feature>
<protein>
    <submittedName>
        <fullName evidence="4">EamA family transporter</fullName>
    </submittedName>
</protein>
<dbReference type="Pfam" id="PF00892">
    <property type="entry name" value="EamA"/>
    <property type="match status" value="1"/>
</dbReference>
<reference evidence="4 5" key="1">
    <citation type="journal article" date="2017" name="Infect. Genet. Evol.">
        <title>The new phylogeny of the genus Mycobacterium: The old and the news.</title>
        <authorList>
            <person name="Tortoli E."/>
            <person name="Fedrizzi T."/>
            <person name="Meehan C.J."/>
            <person name="Trovato A."/>
            <person name="Grottola A."/>
            <person name="Giacobazzi E."/>
            <person name="Serpini G.F."/>
            <person name="Tagliazucchi S."/>
            <person name="Fabio A."/>
            <person name="Bettua C."/>
            <person name="Bertorelli R."/>
            <person name="Frascaro F."/>
            <person name="De Sanctis V."/>
            <person name="Pecorari M."/>
            <person name="Jousson O."/>
            <person name="Segata N."/>
            <person name="Cirillo D.M."/>
        </authorList>
    </citation>
    <scope>NUCLEOTIDE SEQUENCE [LARGE SCALE GENOMIC DNA]</scope>
    <source>
        <strain evidence="4 5">CIP1034565</strain>
    </source>
</reference>
<dbReference type="AlphaFoldDB" id="A0A2G5PE49"/>
<feature type="transmembrane region" description="Helical" evidence="2">
    <location>
        <begin position="101"/>
        <end position="119"/>
    </location>
</feature>
<feature type="transmembrane region" description="Helical" evidence="2">
    <location>
        <begin position="157"/>
        <end position="177"/>
    </location>
</feature>
<feature type="transmembrane region" description="Helical" evidence="2">
    <location>
        <begin position="215"/>
        <end position="235"/>
    </location>
</feature>
<feature type="transmembrane region" description="Helical" evidence="2">
    <location>
        <begin position="125"/>
        <end position="145"/>
    </location>
</feature>
<organism evidence="4 5">
    <name type="scientific">Mycolicibacterium brumae</name>
    <dbReference type="NCBI Taxonomy" id="85968"/>
    <lineage>
        <taxon>Bacteria</taxon>
        <taxon>Bacillati</taxon>
        <taxon>Actinomycetota</taxon>
        <taxon>Actinomycetes</taxon>
        <taxon>Mycobacteriales</taxon>
        <taxon>Mycobacteriaceae</taxon>
        <taxon>Mycolicibacterium</taxon>
    </lineage>
</organism>
<name>A0A2G5PE49_9MYCO</name>
<evidence type="ECO:0000256" key="2">
    <source>
        <dbReference type="SAM" id="Phobius"/>
    </source>
</evidence>
<evidence type="ECO:0000256" key="1">
    <source>
        <dbReference type="ARBA" id="ARBA00007362"/>
    </source>
</evidence>
<comment type="similarity">
    <text evidence="1">Belongs to the EamA transporter family.</text>
</comment>
<dbReference type="GO" id="GO:0016020">
    <property type="term" value="C:membrane"/>
    <property type="evidence" value="ECO:0007669"/>
    <property type="project" value="InterPro"/>
</dbReference>
<accession>A0A2G5PE49</accession>
<dbReference type="SUPFAM" id="SSF103481">
    <property type="entry name" value="Multidrug resistance efflux transporter EmrE"/>
    <property type="match status" value="2"/>
</dbReference>